<reference evidence="2" key="1">
    <citation type="submission" date="2022-11" db="UniProtKB">
        <authorList>
            <consortium name="WormBaseParasite"/>
        </authorList>
    </citation>
    <scope>IDENTIFICATION</scope>
</reference>
<accession>A0A914MJ55</accession>
<dbReference type="AlphaFoldDB" id="A0A914MJ55"/>
<proteinExistence type="predicted"/>
<dbReference type="Proteomes" id="UP000887563">
    <property type="component" value="Unplaced"/>
</dbReference>
<protein>
    <submittedName>
        <fullName evidence="2">Candidate secreted effector</fullName>
    </submittedName>
</protein>
<evidence type="ECO:0000313" key="2">
    <source>
        <dbReference type="WBParaSite" id="Minc3s01578g24856"/>
    </source>
</evidence>
<evidence type="ECO:0000313" key="1">
    <source>
        <dbReference type="Proteomes" id="UP000887563"/>
    </source>
</evidence>
<dbReference type="WBParaSite" id="Minc3s01578g24856">
    <property type="protein sequence ID" value="Minc3s01578g24856"/>
    <property type="gene ID" value="Minc3s01578g24856"/>
</dbReference>
<name>A0A914MJ55_MELIC</name>
<sequence length="73" mass="8373">MFKRIRPCIDLKQVLLCRFLQFLVGKAFKTIGPLITIWLQKVVNYGVNICSLLYKFLNVVGQKLLECGNQGID</sequence>
<keyword evidence="1" id="KW-1185">Reference proteome</keyword>
<organism evidence="1 2">
    <name type="scientific">Meloidogyne incognita</name>
    <name type="common">Southern root-knot nematode worm</name>
    <name type="synonym">Oxyuris incognita</name>
    <dbReference type="NCBI Taxonomy" id="6306"/>
    <lineage>
        <taxon>Eukaryota</taxon>
        <taxon>Metazoa</taxon>
        <taxon>Ecdysozoa</taxon>
        <taxon>Nematoda</taxon>
        <taxon>Chromadorea</taxon>
        <taxon>Rhabditida</taxon>
        <taxon>Tylenchina</taxon>
        <taxon>Tylenchomorpha</taxon>
        <taxon>Tylenchoidea</taxon>
        <taxon>Meloidogynidae</taxon>
        <taxon>Meloidogyninae</taxon>
        <taxon>Meloidogyne</taxon>
        <taxon>Meloidogyne incognita group</taxon>
    </lineage>
</organism>